<name>A0ABS5BUU7_9BACT</name>
<gene>
    <name evidence="1" type="ORF">J8F10_19715</name>
</gene>
<reference evidence="1 2" key="1">
    <citation type="submission" date="2021-04" db="EMBL/GenBank/DDBJ databases">
        <authorList>
            <person name="Ivanova A."/>
        </authorList>
    </citation>
    <scope>NUCLEOTIDE SEQUENCE [LARGE SCALE GENOMIC DNA]</scope>
    <source>
        <strain evidence="1 2">G18</strain>
    </source>
</reference>
<proteinExistence type="predicted"/>
<evidence type="ECO:0000313" key="1">
    <source>
        <dbReference type="EMBL" id="MBP3957481.1"/>
    </source>
</evidence>
<accession>A0ABS5BUU7</accession>
<dbReference type="RefSeq" id="WP_210656569.1">
    <property type="nucleotide sequence ID" value="NZ_JAGKQQ010000001.1"/>
</dbReference>
<evidence type="ECO:0000313" key="2">
    <source>
        <dbReference type="Proteomes" id="UP000676565"/>
    </source>
</evidence>
<keyword evidence="2" id="KW-1185">Reference proteome</keyword>
<sequence length="169" mass="18187">MKTNTYIGWRLVLPIAAAGSVMLSWAHPSAPAKPRMDVTPVSVASLEDQLPVGHLGVPLGTVVRVTGEALDGSTTGAKADAGKTLLRIVAVNGKELAKPVVFEFLRAPKDVKEPKAGEKIDYYVHEYGEFDGVVTPPKELGIEGPLMIANDGFHYRRHLTVHASNPVRK</sequence>
<organism evidence="1 2">
    <name type="scientific">Gemmata palustris</name>
    <dbReference type="NCBI Taxonomy" id="2822762"/>
    <lineage>
        <taxon>Bacteria</taxon>
        <taxon>Pseudomonadati</taxon>
        <taxon>Planctomycetota</taxon>
        <taxon>Planctomycetia</taxon>
        <taxon>Gemmatales</taxon>
        <taxon>Gemmataceae</taxon>
        <taxon>Gemmata</taxon>
    </lineage>
</organism>
<dbReference type="Proteomes" id="UP000676565">
    <property type="component" value="Unassembled WGS sequence"/>
</dbReference>
<dbReference type="EMBL" id="JAGKQQ010000001">
    <property type="protein sequence ID" value="MBP3957481.1"/>
    <property type="molecule type" value="Genomic_DNA"/>
</dbReference>
<comment type="caution">
    <text evidence="1">The sequence shown here is derived from an EMBL/GenBank/DDBJ whole genome shotgun (WGS) entry which is preliminary data.</text>
</comment>
<protein>
    <submittedName>
        <fullName evidence="1">Uncharacterized protein</fullName>
    </submittedName>
</protein>